<evidence type="ECO:0000256" key="3">
    <source>
        <dbReference type="ARBA" id="ARBA00022448"/>
    </source>
</evidence>
<dbReference type="CDD" id="cd06550">
    <property type="entry name" value="TM_ABC_iron-siderophores_like"/>
    <property type="match status" value="1"/>
</dbReference>
<feature type="transmembrane region" description="Helical" evidence="8">
    <location>
        <begin position="307"/>
        <end position="328"/>
    </location>
</feature>
<dbReference type="PANTHER" id="PTHR30472">
    <property type="entry name" value="FERRIC ENTEROBACTIN TRANSPORT SYSTEM PERMEASE PROTEIN"/>
    <property type="match status" value="1"/>
</dbReference>
<dbReference type="PANTHER" id="PTHR30472:SF24">
    <property type="entry name" value="FERRIC ENTEROBACTIN TRANSPORT SYSTEM PERMEASE PROTEIN FEPG"/>
    <property type="match status" value="1"/>
</dbReference>
<comment type="similarity">
    <text evidence="2">Belongs to the binding-protein-dependent transport system permease family. FecCD subfamily.</text>
</comment>
<sequence length="334" mass="34151">MRIASRRRASRNLLRLAVAALLAAAFGAGLGRTLVAPWDVWFAVLGAGSGERDFVVLTLRLPRVLAALLAGAALGMAGAILQGVIRNPLASPEVVGITGGAAAAAVAFLSFAAGTVGLAWMPLAAILGAFVVSMIVYALSWRSGVTPQRLVFIGIGLSAAASSATVFMIVASPIVTASEAYIWLTGSVYGATWSDSATVGLAILGGLPVALYLAGSADAQSLGDDAAIGLGVRVQRHRFCLLLIAVLFAGVAVSAAGTVGFVGLVAPHLARLLVGGRFRNVLLGSAMTGALLVFAADLIARVGFYPVDVPVGVFTAGVGAPFFLYLFYRNRDRL</sequence>
<reference evidence="9 10" key="1">
    <citation type="submission" date="2020-08" db="EMBL/GenBank/DDBJ databases">
        <title>Cohnella phylogeny.</title>
        <authorList>
            <person name="Dunlap C."/>
        </authorList>
    </citation>
    <scope>NUCLEOTIDE SEQUENCE [LARGE SCALE GENOMIC DNA]</scope>
    <source>
        <strain evidence="9 10">DSM 25239</strain>
    </source>
</reference>
<organism evidence="9 10">
    <name type="scientific">Cohnella xylanilytica</name>
    <dbReference type="NCBI Taxonomy" id="557555"/>
    <lineage>
        <taxon>Bacteria</taxon>
        <taxon>Bacillati</taxon>
        <taxon>Bacillota</taxon>
        <taxon>Bacilli</taxon>
        <taxon>Bacillales</taxon>
        <taxon>Paenibacillaceae</taxon>
        <taxon>Cohnella</taxon>
    </lineage>
</organism>
<feature type="transmembrane region" description="Helical" evidence="8">
    <location>
        <begin position="239"/>
        <end position="266"/>
    </location>
</feature>
<evidence type="ECO:0000256" key="8">
    <source>
        <dbReference type="SAM" id="Phobius"/>
    </source>
</evidence>
<evidence type="ECO:0000256" key="5">
    <source>
        <dbReference type="ARBA" id="ARBA00022692"/>
    </source>
</evidence>
<gene>
    <name evidence="9" type="ORF">H7B90_16670</name>
</gene>
<comment type="caution">
    <text evidence="9">The sequence shown here is derived from an EMBL/GenBank/DDBJ whole genome shotgun (WGS) entry which is preliminary data.</text>
</comment>
<evidence type="ECO:0000256" key="7">
    <source>
        <dbReference type="ARBA" id="ARBA00023136"/>
    </source>
</evidence>
<dbReference type="Pfam" id="PF01032">
    <property type="entry name" value="FecCD"/>
    <property type="match status" value="1"/>
</dbReference>
<keyword evidence="10" id="KW-1185">Reference proteome</keyword>
<keyword evidence="4" id="KW-1003">Cell membrane</keyword>
<feature type="transmembrane region" description="Helical" evidence="8">
    <location>
        <begin position="151"/>
        <end position="176"/>
    </location>
</feature>
<dbReference type="Gene3D" id="1.10.3470.10">
    <property type="entry name" value="ABC transporter involved in vitamin B12 uptake, BtuC"/>
    <property type="match status" value="1"/>
</dbReference>
<dbReference type="FunFam" id="1.10.3470.10:FF:000001">
    <property type="entry name" value="Vitamin B12 ABC transporter permease BtuC"/>
    <property type="match status" value="1"/>
</dbReference>
<evidence type="ECO:0000256" key="4">
    <source>
        <dbReference type="ARBA" id="ARBA00022475"/>
    </source>
</evidence>
<dbReference type="GO" id="GO:0022857">
    <property type="term" value="F:transmembrane transporter activity"/>
    <property type="evidence" value="ECO:0007669"/>
    <property type="project" value="InterPro"/>
</dbReference>
<keyword evidence="3" id="KW-0813">Transport</keyword>
<evidence type="ECO:0000313" key="10">
    <source>
        <dbReference type="Proteomes" id="UP000553776"/>
    </source>
</evidence>
<keyword evidence="7 8" id="KW-0472">Membrane</keyword>
<feature type="transmembrane region" description="Helical" evidence="8">
    <location>
        <begin position="64"/>
        <end position="85"/>
    </location>
</feature>
<evidence type="ECO:0000313" key="9">
    <source>
        <dbReference type="EMBL" id="MBB6693039.1"/>
    </source>
</evidence>
<dbReference type="InterPro" id="IPR037294">
    <property type="entry name" value="ABC_BtuC-like"/>
</dbReference>
<dbReference type="InterPro" id="IPR000522">
    <property type="entry name" value="ABC_transptr_permease_BtuC"/>
</dbReference>
<dbReference type="GO" id="GO:0033214">
    <property type="term" value="P:siderophore-iron import into cell"/>
    <property type="evidence" value="ECO:0007669"/>
    <property type="project" value="TreeGrafter"/>
</dbReference>
<evidence type="ECO:0000256" key="2">
    <source>
        <dbReference type="ARBA" id="ARBA00007935"/>
    </source>
</evidence>
<dbReference type="SUPFAM" id="SSF81345">
    <property type="entry name" value="ABC transporter involved in vitamin B12 uptake, BtuC"/>
    <property type="match status" value="1"/>
</dbReference>
<accession>A0A841TZP9</accession>
<dbReference type="EMBL" id="JACJVR010000064">
    <property type="protein sequence ID" value="MBB6693039.1"/>
    <property type="molecule type" value="Genomic_DNA"/>
</dbReference>
<feature type="transmembrane region" description="Helical" evidence="8">
    <location>
        <begin position="119"/>
        <end position="139"/>
    </location>
</feature>
<dbReference type="AlphaFoldDB" id="A0A841TZP9"/>
<protein>
    <submittedName>
        <fullName evidence="9">Iron ABC transporter permease</fullName>
    </submittedName>
</protein>
<comment type="subcellular location">
    <subcellularLocation>
        <location evidence="1">Cell membrane</location>
        <topology evidence="1">Multi-pass membrane protein</topology>
    </subcellularLocation>
</comment>
<evidence type="ECO:0000256" key="1">
    <source>
        <dbReference type="ARBA" id="ARBA00004651"/>
    </source>
</evidence>
<evidence type="ECO:0000256" key="6">
    <source>
        <dbReference type="ARBA" id="ARBA00022989"/>
    </source>
</evidence>
<name>A0A841TZP9_9BACL</name>
<dbReference type="GO" id="GO:0005886">
    <property type="term" value="C:plasma membrane"/>
    <property type="evidence" value="ECO:0007669"/>
    <property type="project" value="UniProtKB-SubCell"/>
</dbReference>
<proteinExistence type="inferred from homology"/>
<dbReference type="Proteomes" id="UP000553776">
    <property type="component" value="Unassembled WGS sequence"/>
</dbReference>
<dbReference type="RefSeq" id="WP_185137022.1">
    <property type="nucleotide sequence ID" value="NZ_JACJVR010000064.1"/>
</dbReference>
<keyword evidence="6 8" id="KW-1133">Transmembrane helix</keyword>
<feature type="transmembrane region" description="Helical" evidence="8">
    <location>
        <begin position="94"/>
        <end position="113"/>
    </location>
</feature>
<keyword evidence="5 8" id="KW-0812">Transmembrane</keyword>
<feature type="transmembrane region" description="Helical" evidence="8">
    <location>
        <begin position="278"/>
        <end position="300"/>
    </location>
</feature>